<reference evidence="2" key="1">
    <citation type="journal article" date="2021" name="Proc. Natl. Acad. Sci. U.S.A.">
        <title>A Catalog of Tens of Thousands of Viruses from Human Metagenomes Reveals Hidden Associations with Chronic Diseases.</title>
        <authorList>
            <person name="Tisza M.J."/>
            <person name="Buck C.B."/>
        </authorList>
    </citation>
    <scope>NUCLEOTIDE SEQUENCE</scope>
    <source>
        <strain evidence="2">CtPsO101</strain>
    </source>
</reference>
<name>A0A8S5PVA1_9CAUD</name>
<evidence type="ECO:0000256" key="1">
    <source>
        <dbReference type="SAM" id="MobiDB-lite"/>
    </source>
</evidence>
<evidence type="ECO:0000313" key="2">
    <source>
        <dbReference type="EMBL" id="DAE10983.1"/>
    </source>
</evidence>
<feature type="region of interest" description="Disordered" evidence="1">
    <location>
        <begin position="1"/>
        <end position="25"/>
    </location>
</feature>
<dbReference type="EMBL" id="BK015523">
    <property type="protein sequence ID" value="DAE10983.1"/>
    <property type="molecule type" value="Genomic_DNA"/>
</dbReference>
<organism evidence="2">
    <name type="scientific">Siphoviridae sp. ctPsO101</name>
    <dbReference type="NCBI Taxonomy" id="2825487"/>
    <lineage>
        <taxon>Viruses</taxon>
        <taxon>Duplodnaviria</taxon>
        <taxon>Heunggongvirae</taxon>
        <taxon>Uroviricota</taxon>
        <taxon>Caudoviricetes</taxon>
    </lineage>
</organism>
<proteinExistence type="predicted"/>
<protein>
    <submittedName>
        <fullName evidence="2">Rad52/22 family double-strand break repair protein</fullName>
    </submittedName>
</protein>
<sequence length="235" mass="26169">MSESTAYRCRESGTDGKRRKARSMSENKNLTIYEAVRTVPDNAQREIKAGRLKGKTDINPMWRIKVLTEQFGPCGVGWYYETTRKWIEESEKEAAAFVDIKLYIKVNGEWSKPIEGTGGSMFRASESKGIYTSDECYKMATTDAISVACKQLGIGADIYWGADSTKYTSQTEPPLSPDGDKPASQAMIKTIESICKKHGTTPEDICKGFGVSWKGITNTTAGQMLAYLKQTYKDE</sequence>
<accession>A0A8S5PVA1</accession>